<dbReference type="AlphaFoldDB" id="K6W354"/>
<evidence type="ECO:0000256" key="1">
    <source>
        <dbReference type="SAM" id="MobiDB-lite"/>
    </source>
</evidence>
<feature type="region of interest" description="Disordered" evidence="1">
    <location>
        <begin position="264"/>
        <end position="298"/>
    </location>
</feature>
<feature type="compositionally biased region" description="Basic residues" evidence="1">
    <location>
        <begin position="270"/>
        <end position="281"/>
    </location>
</feature>
<evidence type="ECO:0000313" key="2">
    <source>
        <dbReference type="EMBL" id="GAB88151.1"/>
    </source>
</evidence>
<evidence type="ECO:0008006" key="4">
    <source>
        <dbReference type="Google" id="ProtNLM"/>
    </source>
</evidence>
<evidence type="ECO:0000313" key="3">
    <source>
        <dbReference type="Proteomes" id="UP000008363"/>
    </source>
</evidence>
<accession>K6W354</accession>
<keyword evidence="3" id="KW-1185">Reference proteome</keyword>
<dbReference type="STRING" id="1108045.GORHZ_006_00200"/>
<organism evidence="2 3">
    <name type="scientific">Gordonia rhizosphera NBRC 16068</name>
    <dbReference type="NCBI Taxonomy" id="1108045"/>
    <lineage>
        <taxon>Bacteria</taxon>
        <taxon>Bacillati</taxon>
        <taxon>Actinomycetota</taxon>
        <taxon>Actinomycetes</taxon>
        <taxon>Mycobacteriales</taxon>
        <taxon>Gordoniaceae</taxon>
        <taxon>Gordonia</taxon>
    </lineage>
</organism>
<protein>
    <recommendedName>
        <fullName evidence="4">Replication protein</fullName>
    </recommendedName>
</protein>
<sequence>MGGWNMSATVASVDERLDLARTLAEEIRKTSGRRRSAPVRSTFVRDVGGQKSAPLAKLVSGGGRGHDVALKLYLSLLWRSAKEPFATAIPARRWAELLALPDPSGRGARRVSDAVKTLTSLQLIDSTAQPGAAPKLTLLHESGNGDPYIPPRGAAGDRYFHVPDDLWITGSLQTLSAPAIAMLLAVLVDQSTPGAPVWWATSVFEGRFGLSPATRSRGTKQLVEAKLLTVKRKPISTSPTRTFTADRVRNEYCVTGPALYGTTSPEVTVRPKKKLTRKKKTPAAAADTSRRKLTAAKK</sequence>
<gene>
    <name evidence="2" type="ORF">GORHZ_006_00200</name>
</gene>
<dbReference type="eggNOG" id="ENOG5032P53">
    <property type="taxonomic scope" value="Bacteria"/>
</dbReference>
<dbReference type="Proteomes" id="UP000008363">
    <property type="component" value="Unassembled WGS sequence"/>
</dbReference>
<dbReference type="EMBL" id="BAHC01000006">
    <property type="protein sequence ID" value="GAB88151.1"/>
    <property type="molecule type" value="Genomic_DNA"/>
</dbReference>
<name>K6W354_9ACTN</name>
<comment type="caution">
    <text evidence="2">The sequence shown here is derived from an EMBL/GenBank/DDBJ whole genome shotgun (WGS) entry which is preliminary data.</text>
</comment>
<reference evidence="2 3" key="1">
    <citation type="submission" date="2012-08" db="EMBL/GenBank/DDBJ databases">
        <title>Whole genome shotgun sequence of Gordonia rhizosphera NBRC 16068.</title>
        <authorList>
            <person name="Takarada H."/>
            <person name="Isaki S."/>
            <person name="Hosoyama A."/>
            <person name="Tsuchikane K."/>
            <person name="Katsumata H."/>
            <person name="Baba S."/>
            <person name="Ohji S."/>
            <person name="Yamazaki S."/>
            <person name="Fujita N."/>
        </authorList>
    </citation>
    <scope>NUCLEOTIDE SEQUENCE [LARGE SCALE GENOMIC DNA]</scope>
    <source>
        <strain evidence="2 3">NBRC 16068</strain>
    </source>
</reference>
<proteinExistence type="predicted"/>